<gene>
    <name evidence="1" type="ORF">LKD70_17835</name>
</gene>
<evidence type="ECO:0000313" key="1">
    <source>
        <dbReference type="EMBL" id="MCC2256243.1"/>
    </source>
</evidence>
<dbReference type="EMBL" id="JAJEQX010000060">
    <property type="protein sequence ID" value="MCC2256243.1"/>
    <property type="molecule type" value="Genomic_DNA"/>
</dbReference>
<name>A0ABS8G3T2_9FIRM</name>
<accession>A0ABS8G3T2</accession>
<reference evidence="1 2" key="1">
    <citation type="submission" date="2021-10" db="EMBL/GenBank/DDBJ databases">
        <title>Anaerobic single-cell dispensing facilitates the cultivation of human gut bacteria.</title>
        <authorList>
            <person name="Afrizal A."/>
        </authorList>
    </citation>
    <scope>NUCLEOTIDE SEQUENCE [LARGE SCALE GENOMIC DNA]</scope>
    <source>
        <strain evidence="1 2">CLA-AA-H200</strain>
    </source>
</reference>
<dbReference type="RefSeq" id="WP_227709217.1">
    <property type="nucleotide sequence ID" value="NZ_JAJEQX010000060.1"/>
</dbReference>
<evidence type="ECO:0008006" key="3">
    <source>
        <dbReference type="Google" id="ProtNLM"/>
    </source>
</evidence>
<dbReference type="Proteomes" id="UP001198151">
    <property type="component" value="Unassembled WGS sequence"/>
</dbReference>
<dbReference type="SUPFAM" id="SSF47413">
    <property type="entry name" value="lambda repressor-like DNA-binding domains"/>
    <property type="match status" value="1"/>
</dbReference>
<dbReference type="InterPro" id="IPR010982">
    <property type="entry name" value="Lambda_DNA-bd_dom_sf"/>
</dbReference>
<comment type="caution">
    <text evidence="1">The sequence shown here is derived from an EMBL/GenBank/DDBJ whole genome shotgun (WGS) entry which is preliminary data.</text>
</comment>
<organism evidence="1 2">
    <name type="scientific">Ruminococcus turbiniformis</name>
    <dbReference type="NCBI Taxonomy" id="2881258"/>
    <lineage>
        <taxon>Bacteria</taxon>
        <taxon>Bacillati</taxon>
        <taxon>Bacillota</taxon>
        <taxon>Clostridia</taxon>
        <taxon>Eubacteriales</taxon>
        <taxon>Oscillospiraceae</taxon>
        <taxon>Ruminococcus</taxon>
    </lineage>
</organism>
<keyword evidence="2" id="KW-1185">Reference proteome</keyword>
<evidence type="ECO:0000313" key="2">
    <source>
        <dbReference type="Proteomes" id="UP001198151"/>
    </source>
</evidence>
<sequence length="77" mass="8835">MVYTGDNRALYLELRALMRGRGILEQDICNTLGKTRQNLSTIFNRMNHGDTPDLYTLYRLAEGMGCELKIELVPKQT</sequence>
<protein>
    <recommendedName>
        <fullName evidence="3">HTH cro/C1-type domain-containing protein</fullName>
    </recommendedName>
</protein>
<proteinExistence type="predicted"/>